<sequence>MSKFKLSFKKLSLVKVLSLGIIVIGLGCISWSFNVKLTMTTCYPFYFIGYAPERYIVFANLVKNK</sequence>
<comment type="caution">
    <text evidence="2">The sequence shown here is derived from an EMBL/GenBank/DDBJ whole genome shotgun (WGS) entry which is preliminary data.</text>
</comment>
<keyword evidence="3" id="KW-1185">Reference proteome</keyword>
<keyword evidence="1" id="KW-0472">Membrane</keyword>
<evidence type="ECO:0000256" key="1">
    <source>
        <dbReference type="SAM" id="Phobius"/>
    </source>
</evidence>
<dbReference type="PROSITE" id="PS51257">
    <property type="entry name" value="PROKAR_LIPOPROTEIN"/>
    <property type="match status" value="1"/>
</dbReference>
<keyword evidence="1" id="KW-1133">Transmembrane helix</keyword>
<dbReference type="Gene3D" id="2.40.260.10">
    <property type="entry name" value="Sortase"/>
    <property type="match status" value="1"/>
</dbReference>
<proteinExistence type="predicted"/>
<evidence type="ECO:0008006" key="4">
    <source>
        <dbReference type="Google" id="ProtNLM"/>
    </source>
</evidence>
<feature type="transmembrane region" description="Helical" evidence="1">
    <location>
        <begin position="12"/>
        <end position="33"/>
    </location>
</feature>
<reference evidence="2 3" key="1">
    <citation type="submission" date="2017-09" db="EMBL/GenBank/DDBJ databases">
        <title>FDA dAtabase for Regulatory Grade micrObial Sequences (FDA-ARGOS): Supporting development and validation of Infectious Disease Dx tests.</title>
        <authorList>
            <person name="Kerrigan L."/>
            <person name="Long C."/>
            <person name="Tallon L.J."/>
            <person name="Sadzewicz L."/>
            <person name="Ott S."/>
            <person name="Zhao X."/>
            <person name="Nagaraj S."/>
            <person name="Vavikolanu K."/>
            <person name="Aluvathingal J."/>
            <person name="Nadendla S."/>
            <person name="Sichtig H."/>
        </authorList>
    </citation>
    <scope>NUCLEOTIDE SEQUENCE [LARGE SCALE GENOMIC DNA]</scope>
    <source>
        <strain evidence="2 3">FDAARGOS_423</strain>
    </source>
</reference>
<evidence type="ECO:0000313" key="2">
    <source>
        <dbReference type="EMBL" id="PHG99957.1"/>
    </source>
</evidence>
<organism evidence="2 3">
    <name type="scientific">Clostridium sporogenes</name>
    <dbReference type="NCBI Taxonomy" id="1509"/>
    <lineage>
        <taxon>Bacteria</taxon>
        <taxon>Bacillati</taxon>
        <taxon>Bacillota</taxon>
        <taxon>Clostridia</taxon>
        <taxon>Eubacteriales</taxon>
        <taxon>Clostridiaceae</taxon>
        <taxon>Clostridium</taxon>
    </lineage>
</organism>
<protein>
    <recommendedName>
        <fullName evidence="4">Lipoprotein</fullName>
    </recommendedName>
</protein>
<dbReference type="Proteomes" id="UP000223854">
    <property type="component" value="Unassembled WGS sequence"/>
</dbReference>
<gene>
    <name evidence="2" type="ORF">CRX47_08875</name>
</gene>
<evidence type="ECO:0000313" key="3">
    <source>
        <dbReference type="Proteomes" id="UP000223854"/>
    </source>
</evidence>
<dbReference type="InterPro" id="IPR023365">
    <property type="entry name" value="Sortase_dom-sf"/>
</dbReference>
<keyword evidence="1" id="KW-0812">Transmembrane</keyword>
<name>A0ABX4K4K9_CLOSG</name>
<accession>A0ABX4K4K9</accession>
<dbReference type="EMBL" id="PDLH01000007">
    <property type="protein sequence ID" value="PHG99957.1"/>
    <property type="molecule type" value="Genomic_DNA"/>
</dbReference>